<evidence type="ECO:0008006" key="4">
    <source>
        <dbReference type="Google" id="ProtNLM"/>
    </source>
</evidence>
<dbReference type="PROSITE" id="PS51257">
    <property type="entry name" value="PROKAR_LIPOPROTEIN"/>
    <property type="match status" value="1"/>
</dbReference>
<name>A0A0V0Q8G9_PSEPJ</name>
<comment type="caution">
    <text evidence="2">The sequence shown here is derived from an EMBL/GenBank/DDBJ whole genome shotgun (WGS) entry which is preliminary data.</text>
</comment>
<sequence>MKTALYIVILFCLLQLSIQSCDSDQYVEETSSGYCSDCTDCLGERSCTNGYCCGDPNLNSADPSCLQNSYYYTENYYQSCTSDCECDGFRYCENGVQALHPM</sequence>
<keyword evidence="1" id="KW-0732">Signal</keyword>
<evidence type="ECO:0000313" key="2">
    <source>
        <dbReference type="EMBL" id="KRW98447.1"/>
    </source>
</evidence>
<protein>
    <recommendedName>
        <fullName evidence="4">Insulin-like growth factor binding protein, N-terminal</fullName>
    </recommendedName>
</protein>
<evidence type="ECO:0000256" key="1">
    <source>
        <dbReference type="SAM" id="SignalP"/>
    </source>
</evidence>
<evidence type="ECO:0000313" key="3">
    <source>
        <dbReference type="Proteomes" id="UP000054937"/>
    </source>
</evidence>
<dbReference type="EMBL" id="LDAU01000244">
    <property type="protein sequence ID" value="KRW98447.1"/>
    <property type="molecule type" value="Genomic_DNA"/>
</dbReference>
<feature type="chain" id="PRO_5006867362" description="Insulin-like growth factor binding protein, N-terminal" evidence="1">
    <location>
        <begin position="24"/>
        <end position="102"/>
    </location>
</feature>
<feature type="signal peptide" evidence="1">
    <location>
        <begin position="1"/>
        <end position="23"/>
    </location>
</feature>
<reference evidence="2 3" key="1">
    <citation type="journal article" date="2015" name="Sci. Rep.">
        <title>Genome of the facultative scuticociliatosis pathogen Pseudocohnilembus persalinus provides insight into its virulence through horizontal gene transfer.</title>
        <authorList>
            <person name="Xiong J."/>
            <person name="Wang G."/>
            <person name="Cheng J."/>
            <person name="Tian M."/>
            <person name="Pan X."/>
            <person name="Warren A."/>
            <person name="Jiang C."/>
            <person name="Yuan D."/>
            <person name="Miao W."/>
        </authorList>
    </citation>
    <scope>NUCLEOTIDE SEQUENCE [LARGE SCALE GENOMIC DNA]</scope>
    <source>
        <strain evidence="2">36N120E</strain>
    </source>
</reference>
<proteinExistence type="predicted"/>
<dbReference type="InParanoid" id="A0A0V0Q8G9"/>
<dbReference type="Proteomes" id="UP000054937">
    <property type="component" value="Unassembled WGS sequence"/>
</dbReference>
<keyword evidence="3" id="KW-1185">Reference proteome</keyword>
<accession>A0A0V0Q8G9</accession>
<gene>
    <name evidence="2" type="ORF">PPERSA_04735</name>
</gene>
<dbReference type="AlphaFoldDB" id="A0A0V0Q8G9"/>
<organism evidence="2 3">
    <name type="scientific">Pseudocohnilembus persalinus</name>
    <name type="common">Ciliate</name>
    <dbReference type="NCBI Taxonomy" id="266149"/>
    <lineage>
        <taxon>Eukaryota</taxon>
        <taxon>Sar</taxon>
        <taxon>Alveolata</taxon>
        <taxon>Ciliophora</taxon>
        <taxon>Intramacronucleata</taxon>
        <taxon>Oligohymenophorea</taxon>
        <taxon>Scuticociliatia</taxon>
        <taxon>Philasterida</taxon>
        <taxon>Pseudocohnilembidae</taxon>
        <taxon>Pseudocohnilembus</taxon>
    </lineage>
</organism>